<evidence type="ECO:0000313" key="8">
    <source>
        <dbReference type="EMBL" id="KAK9420267.1"/>
    </source>
</evidence>
<accession>A0ABR2V0B3</accession>
<feature type="compositionally biased region" description="Polar residues" evidence="5">
    <location>
        <begin position="110"/>
        <end position="123"/>
    </location>
</feature>
<feature type="domain" description="Cyclin-like" evidence="6">
    <location>
        <begin position="424"/>
        <end position="508"/>
    </location>
</feature>
<feature type="compositionally biased region" description="Basic and acidic residues" evidence="5">
    <location>
        <begin position="262"/>
        <end position="280"/>
    </location>
</feature>
<evidence type="ECO:0000259" key="6">
    <source>
        <dbReference type="SMART" id="SM00385"/>
    </source>
</evidence>
<feature type="domain" description="Cyclin-like" evidence="6">
    <location>
        <begin position="521"/>
        <end position="602"/>
    </location>
</feature>
<dbReference type="Gene3D" id="1.10.472.10">
    <property type="entry name" value="Cyclin-like"/>
    <property type="match status" value="2"/>
</dbReference>
<evidence type="ECO:0000256" key="5">
    <source>
        <dbReference type="SAM" id="MobiDB-lite"/>
    </source>
</evidence>
<comment type="similarity">
    <text evidence="4">Belongs to the cyclin family.</text>
</comment>
<dbReference type="CDD" id="cd20512">
    <property type="entry name" value="CYCLIN_CLBs_yeast_rpt2"/>
    <property type="match status" value="1"/>
</dbReference>
<organism evidence="8 9">
    <name type="scientific">Seiridium unicorne</name>
    <dbReference type="NCBI Taxonomy" id="138068"/>
    <lineage>
        <taxon>Eukaryota</taxon>
        <taxon>Fungi</taxon>
        <taxon>Dikarya</taxon>
        <taxon>Ascomycota</taxon>
        <taxon>Pezizomycotina</taxon>
        <taxon>Sordariomycetes</taxon>
        <taxon>Xylariomycetidae</taxon>
        <taxon>Amphisphaeriales</taxon>
        <taxon>Sporocadaceae</taxon>
        <taxon>Seiridium</taxon>
    </lineage>
</organism>
<evidence type="ECO:0000256" key="1">
    <source>
        <dbReference type="ARBA" id="ARBA00022618"/>
    </source>
</evidence>
<gene>
    <name evidence="8" type="ORF">SUNI508_06536</name>
</gene>
<reference evidence="8 9" key="1">
    <citation type="journal article" date="2024" name="J. Plant Pathol.">
        <title>Sequence and assembly of the genome of Seiridium unicorne, isolate CBS 538.82, causal agent of cypress canker disease.</title>
        <authorList>
            <person name="Scali E."/>
            <person name="Rocca G.D."/>
            <person name="Danti R."/>
            <person name="Garbelotto M."/>
            <person name="Barberini S."/>
            <person name="Baroncelli R."/>
            <person name="Emiliani G."/>
        </authorList>
    </citation>
    <scope>NUCLEOTIDE SEQUENCE [LARGE SCALE GENOMIC DNA]</scope>
    <source>
        <strain evidence="8 9">BM-138-508</strain>
    </source>
</reference>
<dbReference type="PROSITE" id="PS00292">
    <property type="entry name" value="CYCLINS"/>
    <property type="match status" value="1"/>
</dbReference>
<dbReference type="Pfam" id="PF00134">
    <property type="entry name" value="Cyclin_N"/>
    <property type="match status" value="1"/>
</dbReference>
<dbReference type="InterPro" id="IPR013763">
    <property type="entry name" value="Cyclin-like_dom"/>
</dbReference>
<dbReference type="InterPro" id="IPR006671">
    <property type="entry name" value="Cyclin_N"/>
</dbReference>
<dbReference type="InterPro" id="IPR048258">
    <property type="entry name" value="Cyclins_cyclin-box"/>
</dbReference>
<dbReference type="EMBL" id="JARVKF010000246">
    <property type="protein sequence ID" value="KAK9420267.1"/>
    <property type="molecule type" value="Genomic_DNA"/>
</dbReference>
<feature type="region of interest" description="Disordered" evidence="5">
    <location>
        <begin position="1"/>
        <end position="41"/>
    </location>
</feature>
<dbReference type="InterPro" id="IPR039361">
    <property type="entry name" value="Cyclin"/>
</dbReference>
<dbReference type="InterPro" id="IPR036915">
    <property type="entry name" value="Cyclin-like_sf"/>
</dbReference>
<name>A0ABR2V0B3_9PEZI</name>
<dbReference type="SMART" id="SM01332">
    <property type="entry name" value="Cyclin_C"/>
    <property type="match status" value="1"/>
</dbReference>
<feature type="region of interest" description="Disordered" evidence="5">
    <location>
        <begin position="182"/>
        <end position="203"/>
    </location>
</feature>
<feature type="region of interest" description="Disordered" evidence="5">
    <location>
        <begin position="243"/>
        <end position="285"/>
    </location>
</feature>
<dbReference type="PANTHER" id="PTHR10177">
    <property type="entry name" value="CYCLINS"/>
    <property type="match status" value="1"/>
</dbReference>
<feature type="region of interest" description="Disordered" evidence="5">
    <location>
        <begin position="314"/>
        <end position="334"/>
    </location>
</feature>
<evidence type="ECO:0000256" key="2">
    <source>
        <dbReference type="ARBA" id="ARBA00023127"/>
    </source>
</evidence>
<evidence type="ECO:0000259" key="7">
    <source>
        <dbReference type="SMART" id="SM01332"/>
    </source>
</evidence>
<evidence type="ECO:0000313" key="9">
    <source>
        <dbReference type="Proteomes" id="UP001408356"/>
    </source>
</evidence>
<dbReference type="Pfam" id="PF02984">
    <property type="entry name" value="Cyclin_C"/>
    <property type="match status" value="1"/>
</dbReference>
<keyword evidence="9" id="KW-1185">Reference proteome</keyword>
<dbReference type="SUPFAM" id="SSF47954">
    <property type="entry name" value="Cyclin-like"/>
    <property type="match status" value="2"/>
</dbReference>
<evidence type="ECO:0000256" key="4">
    <source>
        <dbReference type="RuleBase" id="RU000383"/>
    </source>
</evidence>
<proteinExistence type="inferred from homology"/>
<dbReference type="InterPro" id="IPR004367">
    <property type="entry name" value="Cyclin_C-dom"/>
</dbReference>
<sequence>MDAKPYRPTRAVPAASDENLPPVKQSIHQRHKSTGNLRAQALPAMSTNIGGLQVAAKRSVFADKSNTVRTDSSHNDTKMPLAKAQVLKVKENSIASLDAQKDAFKRPAQRPSSKGSSLLPSTTNNTFIQPLSVGESKAPSQVVLKPTKRATTIVYNDNNSRPTTAESGTMITQHVEAVDAPLSRKPRHHQSQPALQSTQQKQQQAVSLLDAEIKNLVNWEPLTAEKTRPEDDTTQTPYLDAVEELSPEQVLVPKPNTTDSSLKTRESKLELQPESSAREADDQEQCVISATDLETSDHEDEDFYEVDQGYTTAHSYRSGGDLHHPDVGDLPEGEAEPSVTVTAMDAPTFSRQVLDEIKAAREHVEKNRSPEDFEDELWDISMVAEYGDEIFQYMKEMEVTLLPSPHYMDIQTEIQWSMRSVLMDWVIQVHGRFNLLPETLFLAVNFIDRFLSVKVVSLGKLQLVGATAIFLAAKYEEINCPSVQEIIYMVDGGYSVDEILKAERYMLSMLDFNLGFPGPMSFLRRISKADDYDLETRTLAKYFLEVAAMDERCVACPPSFLAAGSHCLSRLVLEKGGWTPEHVHYSGYTFAQLQPLVTMVLECCTIAEKHHQAVLDKYSEKRFKKCATYVQNQLKSGFYLEPPQAVAPTLNTRYENFPFTWGSTPAPYERAYMRMPVPSQG</sequence>
<dbReference type="CDD" id="cd20568">
    <property type="entry name" value="CYCLIN_CLBs_yeast_rpt1"/>
    <property type="match status" value="1"/>
</dbReference>
<keyword evidence="1" id="KW-0132">Cell division</keyword>
<keyword evidence="3" id="KW-0131">Cell cycle</keyword>
<comment type="caution">
    <text evidence="8">The sequence shown here is derived from an EMBL/GenBank/DDBJ whole genome shotgun (WGS) entry which is preliminary data.</text>
</comment>
<feature type="compositionally biased region" description="Low complexity" evidence="5">
    <location>
        <begin position="191"/>
        <end position="203"/>
    </location>
</feature>
<evidence type="ECO:0000256" key="3">
    <source>
        <dbReference type="ARBA" id="ARBA00023306"/>
    </source>
</evidence>
<protein>
    <submittedName>
        <fullName evidence="8">Cyclin-like protein</fullName>
    </submittedName>
</protein>
<feature type="region of interest" description="Disordered" evidence="5">
    <location>
        <begin position="98"/>
        <end position="123"/>
    </location>
</feature>
<keyword evidence="2 4" id="KW-0195">Cyclin</keyword>
<dbReference type="Proteomes" id="UP001408356">
    <property type="component" value="Unassembled WGS sequence"/>
</dbReference>
<feature type="domain" description="Cyclin C-terminal" evidence="7">
    <location>
        <begin position="517"/>
        <end position="632"/>
    </location>
</feature>
<dbReference type="SMART" id="SM00385">
    <property type="entry name" value="CYCLIN"/>
    <property type="match status" value="2"/>
</dbReference>